<dbReference type="NCBIfam" id="NF006054">
    <property type="entry name" value="PRK08202.1"/>
    <property type="match status" value="1"/>
</dbReference>
<evidence type="ECO:0000313" key="8">
    <source>
        <dbReference type="Proteomes" id="UP000600865"/>
    </source>
</evidence>
<dbReference type="Pfam" id="PF01048">
    <property type="entry name" value="PNP_UDP_1"/>
    <property type="match status" value="1"/>
</dbReference>
<dbReference type="EC" id="2.4.2.1" evidence="5"/>
<evidence type="ECO:0000256" key="4">
    <source>
        <dbReference type="ARBA" id="ARBA00022679"/>
    </source>
</evidence>
<organism evidence="7 8">
    <name type="scientific">Litorimonas cladophorae</name>
    <dbReference type="NCBI Taxonomy" id="1220491"/>
    <lineage>
        <taxon>Bacteria</taxon>
        <taxon>Pseudomonadati</taxon>
        <taxon>Pseudomonadota</taxon>
        <taxon>Alphaproteobacteria</taxon>
        <taxon>Maricaulales</taxon>
        <taxon>Robiginitomaculaceae</taxon>
    </lineage>
</organism>
<comment type="caution">
    <text evidence="7">The sequence shown here is derived from an EMBL/GenBank/DDBJ whole genome shotgun (WGS) entry which is preliminary data.</text>
</comment>
<comment type="pathway">
    <text evidence="1 5">Purine metabolism; purine nucleoside salvage.</text>
</comment>
<dbReference type="PIRSF" id="PIRSF000477">
    <property type="entry name" value="PurNPase"/>
    <property type="match status" value="1"/>
</dbReference>
<keyword evidence="4 5" id="KW-0808">Transferase</keyword>
<keyword evidence="8" id="KW-1185">Reference proteome</keyword>
<comment type="function">
    <text evidence="5">The purine nucleoside phosphorylases catalyze the phosphorolytic breakdown of the N-glycosidic bond in the beta-(deoxy)ribonucleoside molecules, with the formation of the corresponding free purine bases and pentose-1-phosphate.</text>
</comment>
<dbReference type="RefSeq" id="WP_189581956.1">
    <property type="nucleotide sequence ID" value="NZ_BMYV01000001.1"/>
</dbReference>
<evidence type="ECO:0000256" key="1">
    <source>
        <dbReference type="ARBA" id="ARBA00005058"/>
    </source>
</evidence>
<gene>
    <name evidence="7" type="ORF">GCM10011309_09300</name>
</gene>
<dbReference type="PANTHER" id="PTHR11904">
    <property type="entry name" value="METHYLTHIOADENOSINE/PURINE NUCLEOSIDE PHOSPHORYLASE"/>
    <property type="match status" value="1"/>
</dbReference>
<name>A0A918KG29_9PROT</name>
<accession>A0A918KG29</accession>
<evidence type="ECO:0000313" key="7">
    <source>
        <dbReference type="EMBL" id="GGX61488.1"/>
    </source>
</evidence>
<evidence type="ECO:0000256" key="2">
    <source>
        <dbReference type="ARBA" id="ARBA00006751"/>
    </source>
</evidence>
<dbReference type="AlphaFoldDB" id="A0A918KG29"/>
<dbReference type="NCBIfam" id="TIGR01697">
    <property type="entry name" value="PNPH-PUNA-XAPA"/>
    <property type="match status" value="1"/>
</dbReference>
<dbReference type="PANTHER" id="PTHR11904:SF9">
    <property type="entry name" value="PURINE NUCLEOSIDE PHOSPHORYLASE-RELATED"/>
    <property type="match status" value="1"/>
</dbReference>
<dbReference type="SUPFAM" id="SSF53167">
    <property type="entry name" value="Purine and uridine phosphorylases"/>
    <property type="match status" value="1"/>
</dbReference>
<keyword evidence="3 5" id="KW-0328">Glycosyltransferase</keyword>
<dbReference type="InterPro" id="IPR000845">
    <property type="entry name" value="Nucleoside_phosphorylase_d"/>
</dbReference>
<feature type="domain" description="Nucleoside phosphorylase" evidence="6">
    <location>
        <begin position="28"/>
        <end position="274"/>
    </location>
</feature>
<dbReference type="GO" id="GO:0005737">
    <property type="term" value="C:cytoplasm"/>
    <property type="evidence" value="ECO:0007669"/>
    <property type="project" value="TreeGrafter"/>
</dbReference>
<comment type="similarity">
    <text evidence="2 5">Belongs to the PNP/MTAP phosphorylase family.</text>
</comment>
<dbReference type="InterPro" id="IPR011268">
    <property type="entry name" value="Purine_phosphorylase"/>
</dbReference>
<dbReference type="GO" id="GO:0004731">
    <property type="term" value="F:purine-nucleoside phosphorylase activity"/>
    <property type="evidence" value="ECO:0007669"/>
    <property type="project" value="UniProtKB-EC"/>
</dbReference>
<dbReference type="Proteomes" id="UP000600865">
    <property type="component" value="Unassembled WGS sequence"/>
</dbReference>
<evidence type="ECO:0000256" key="5">
    <source>
        <dbReference type="PIRNR" id="PIRNR000477"/>
    </source>
</evidence>
<proteinExistence type="inferred from homology"/>
<sequence length="279" mass="30019">MTPVPHASSRAVRALTSIRAYTDLTADLAIVLGSGLGDYADQIEGLRIPYGDIDGFPCSTAPNHKGVLHIGTLHGRRVVAMQGRLHLYEGHTSQDAAFPIEVAHALGAKAAVLTNVSGSLNPNFADGDIIGISDHINLPGLSGQSPLVGRRDVNKSPFVNLTRTYDHDWLQIADQSTIGTLQRGIYACLAGPHFETPAEGRMLRLLGADMVGMSTVHESIMARYLDMKVLGLSLIVNPVITDPENQPAVDEAEIWKTVETSQRKMTSVLDHVIRHAPVA</sequence>
<dbReference type="InterPro" id="IPR035994">
    <property type="entry name" value="Nucleoside_phosphorylase_sf"/>
</dbReference>
<evidence type="ECO:0000259" key="6">
    <source>
        <dbReference type="Pfam" id="PF01048"/>
    </source>
</evidence>
<dbReference type="GO" id="GO:0009116">
    <property type="term" value="P:nucleoside metabolic process"/>
    <property type="evidence" value="ECO:0007669"/>
    <property type="project" value="InterPro"/>
</dbReference>
<reference evidence="7 8" key="1">
    <citation type="journal article" date="2014" name="Int. J. Syst. Evol. Microbiol.">
        <title>Complete genome sequence of Corynebacterium casei LMG S-19264T (=DSM 44701T), isolated from a smear-ripened cheese.</title>
        <authorList>
            <consortium name="US DOE Joint Genome Institute (JGI-PGF)"/>
            <person name="Walter F."/>
            <person name="Albersmeier A."/>
            <person name="Kalinowski J."/>
            <person name="Ruckert C."/>
        </authorList>
    </citation>
    <scope>NUCLEOTIDE SEQUENCE [LARGE SCALE GENOMIC DNA]</scope>
    <source>
        <strain evidence="7 8">KCTC 23968</strain>
    </source>
</reference>
<evidence type="ECO:0000256" key="3">
    <source>
        <dbReference type="ARBA" id="ARBA00022676"/>
    </source>
</evidence>
<dbReference type="CDD" id="cd09009">
    <property type="entry name" value="PNP-EcPNPII_like"/>
    <property type="match status" value="1"/>
</dbReference>
<dbReference type="EMBL" id="BMYV01000001">
    <property type="protein sequence ID" value="GGX61488.1"/>
    <property type="molecule type" value="Genomic_DNA"/>
</dbReference>
<dbReference type="Gene3D" id="3.40.50.1580">
    <property type="entry name" value="Nucleoside phosphorylase domain"/>
    <property type="match status" value="1"/>
</dbReference>
<protein>
    <recommendedName>
        <fullName evidence="5">Purine nucleoside phosphorylase</fullName>
        <ecNumber evidence="5">2.4.2.1</ecNumber>
    </recommendedName>
    <alternativeName>
        <fullName evidence="5">Inosine-guanosine phosphorylase</fullName>
    </alternativeName>
</protein>